<dbReference type="AlphaFoldDB" id="A0A1I0D9Y3"/>
<gene>
    <name evidence="1" type="ORF">SAMN05660429_01414</name>
</gene>
<dbReference type="Proteomes" id="UP000199308">
    <property type="component" value="Unassembled WGS sequence"/>
</dbReference>
<protein>
    <submittedName>
        <fullName evidence="1">Uncharacterized protein</fullName>
    </submittedName>
</protein>
<dbReference type="EMBL" id="FOHK01000006">
    <property type="protein sequence ID" value="SET28481.1"/>
    <property type="molecule type" value="Genomic_DNA"/>
</dbReference>
<evidence type="ECO:0000313" key="1">
    <source>
        <dbReference type="EMBL" id="SET28481.1"/>
    </source>
</evidence>
<organism evidence="1 2">
    <name type="scientific">Thalassotalea agarivorans</name>
    <name type="common">Thalassomonas agarivorans</name>
    <dbReference type="NCBI Taxonomy" id="349064"/>
    <lineage>
        <taxon>Bacteria</taxon>
        <taxon>Pseudomonadati</taxon>
        <taxon>Pseudomonadota</taxon>
        <taxon>Gammaproteobacteria</taxon>
        <taxon>Alteromonadales</taxon>
        <taxon>Colwelliaceae</taxon>
        <taxon>Thalassotalea</taxon>
    </lineage>
</organism>
<name>A0A1I0D9Y3_THASX</name>
<sequence length="148" mass="17089">MRVFYLTILILLTTMKAKSESLDYLVWGKYCGECVDNCATMHRIDADTYKVDTTDSFFAGKPFDYVFKGQKATKEEWTKHSWVFSIVFPSLKENEVVYGEPDAYDQCGVYLSYSLNGNPFKVLIDLNNKPEEFKEIISALFEGRQQSK</sequence>
<keyword evidence="2" id="KW-1185">Reference proteome</keyword>
<dbReference type="STRING" id="349064.SAMN05660429_01414"/>
<proteinExistence type="predicted"/>
<accession>A0A1I0D9Y3</accession>
<evidence type="ECO:0000313" key="2">
    <source>
        <dbReference type="Proteomes" id="UP000199308"/>
    </source>
</evidence>
<reference evidence="1 2" key="1">
    <citation type="submission" date="2016-10" db="EMBL/GenBank/DDBJ databases">
        <authorList>
            <person name="de Groot N.N."/>
        </authorList>
    </citation>
    <scope>NUCLEOTIDE SEQUENCE [LARGE SCALE GENOMIC DNA]</scope>
    <source>
        <strain evidence="1 2">DSM 19706</strain>
    </source>
</reference>